<gene>
    <name evidence="6" type="primary">ABSGL_09052.1 scaffold 10677</name>
</gene>
<dbReference type="InterPro" id="IPR020472">
    <property type="entry name" value="WD40_PAC1"/>
</dbReference>
<dbReference type="InterPro" id="IPR019775">
    <property type="entry name" value="WD40_repeat_CS"/>
</dbReference>
<dbReference type="Pfam" id="PF12937">
    <property type="entry name" value="F-box-like"/>
    <property type="match status" value="1"/>
</dbReference>
<evidence type="ECO:0000256" key="1">
    <source>
        <dbReference type="ARBA" id="ARBA00022574"/>
    </source>
</evidence>
<dbReference type="PROSITE" id="PS50181">
    <property type="entry name" value="FBOX"/>
    <property type="match status" value="1"/>
</dbReference>
<dbReference type="PRINTS" id="PR00320">
    <property type="entry name" value="GPROTEINBRPT"/>
</dbReference>
<dbReference type="InParanoid" id="A0A168PZ99"/>
<evidence type="ECO:0000256" key="4">
    <source>
        <dbReference type="SAM" id="MobiDB-lite"/>
    </source>
</evidence>
<dbReference type="Gene3D" id="1.20.1280.50">
    <property type="match status" value="1"/>
</dbReference>
<dbReference type="SUPFAM" id="SSF50978">
    <property type="entry name" value="WD40 repeat-like"/>
    <property type="match status" value="1"/>
</dbReference>
<reference evidence="6" key="1">
    <citation type="submission" date="2016-04" db="EMBL/GenBank/DDBJ databases">
        <authorList>
            <person name="Evans L.H."/>
            <person name="Alamgir A."/>
            <person name="Owens N."/>
            <person name="Weber N.D."/>
            <person name="Virtaneva K."/>
            <person name="Barbian K."/>
            <person name="Babar A."/>
            <person name="Rosenke K."/>
        </authorList>
    </citation>
    <scope>NUCLEOTIDE SEQUENCE [LARGE SCALE GENOMIC DNA]</scope>
    <source>
        <strain evidence="6">CBS 101.48</strain>
    </source>
</reference>
<dbReference type="GO" id="GO:0043130">
    <property type="term" value="F:ubiquitin binding"/>
    <property type="evidence" value="ECO:0007669"/>
    <property type="project" value="TreeGrafter"/>
</dbReference>
<feature type="region of interest" description="Disordered" evidence="4">
    <location>
        <begin position="23"/>
        <end position="50"/>
    </location>
</feature>
<sequence>MTIPSTSSSSSFKFLQYFPFPSKSSSTNNHHRRRTGHSNNTNSSSSTNPIIINSKASTQQNSKPACIAIVIGKDGTPVTKCIAPAVIRRGGISRSSSPMADTPLPKKQRRLSSFLLPKFRSSRGGVGATSKVDPLHSKNTKETPTWEKQSNRFHQLPSELLIHIITHLDLLSVLTLSSTSRFCHRLCGKSNNYLWHTLYQTEYQQHMINNNNKLTTKGLYYDAYRENYSLGKRWQTGNAQSHYLIGHEDSVYCLVWVNEHQVLSGSRDRSVKLWDVDRHACLTTRHQHQGSVLCLAVAADQSFFVSGSSDATLICWSLPAMTPLQRLEGHSNGVLDVCLVGAWIVSSSRDTTVRVWEAETGRPLHRLVGHHGPVNALEHIKGSDHVVSASGDATLKLWDVKTAQCLRTFVGHQRGLACVRYDPLLDCIISGGQDGKIKVWDLKSTDCLQTMTGHADLIRTVDTFQCWARQENHDTGFWLQLEDFIVRPFHTHTL</sequence>
<keyword evidence="7" id="KW-1185">Reference proteome</keyword>
<dbReference type="EMBL" id="LT554074">
    <property type="protein sequence ID" value="SAM03234.1"/>
    <property type="molecule type" value="Genomic_DNA"/>
</dbReference>
<dbReference type="PROSITE" id="PS00678">
    <property type="entry name" value="WD_REPEATS_1"/>
    <property type="match status" value="4"/>
</dbReference>
<dbReference type="GO" id="GO:0005634">
    <property type="term" value="C:nucleus"/>
    <property type="evidence" value="ECO:0007669"/>
    <property type="project" value="TreeGrafter"/>
</dbReference>
<dbReference type="Pfam" id="PF00400">
    <property type="entry name" value="WD40"/>
    <property type="match status" value="5"/>
</dbReference>
<dbReference type="PROSITE" id="PS50082">
    <property type="entry name" value="WD_REPEATS_2"/>
    <property type="match status" value="5"/>
</dbReference>
<dbReference type="CDD" id="cd00200">
    <property type="entry name" value="WD40"/>
    <property type="match status" value="1"/>
</dbReference>
<evidence type="ECO:0000259" key="5">
    <source>
        <dbReference type="PROSITE" id="PS50181"/>
    </source>
</evidence>
<feature type="repeat" description="WD" evidence="3">
    <location>
        <begin position="327"/>
        <end position="366"/>
    </location>
</feature>
<dbReference type="CDD" id="cd09917">
    <property type="entry name" value="F-box_SF"/>
    <property type="match status" value="1"/>
</dbReference>
<dbReference type="OrthoDB" id="19711at2759"/>
<protein>
    <recommendedName>
        <fullName evidence="5">F-box domain-containing protein</fullName>
    </recommendedName>
</protein>
<feature type="repeat" description="WD" evidence="3">
    <location>
        <begin position="285"/>
        <end position="326"/>
    </location>
</feature>
<dbReference type="GO" id="GO:0010992">
    <property type="term" value="P:ubiquitin recycling"/>
    <property type="evidence" value="ECO:0007669"/>
    <property type="project" value="TreeGrafter"/>
</dbReference>
<feature type="repeat" description="WD" evidence="3">
    <location>
        <begin position="244"/>
        <end position="284"/>
    </location>
</feature>
<dbReference type="STRING" id="4829.A0A168PZ99"/>
<feature type="region of interest" description="Disordered" evidence="4">
    <location>
        <begin position="125"/>
        <end position="149"/>
    </location>
</feature>
<dbReference type="GO" id="GO:0005737">
    <property type="term" value="C:cytoplasm"/>
    <property type="evidence" value="ECO:0007669"/>
    <property type="project" value="TreeGrafter"/>
</dbReference>
<accession>A0A168PZ99</accession>
<dbReference type="InterPro" id="IPR015943">
    <property type="entry name" value="WD40/YVTN_repeat-like_dom_sf"/>
</dbReference>
<feature type="compositionally biased region" description="Low complexity" evidence="4">
    <location>
        <begin position="37"/>
        <end position="50"/>
    </location>
</feature>
<evidence type="ECO:0000256" key="3">
    <source>
        <dbReference type="PROSITE-ProRule" id="PRU00221"/>
    </source>
</evidence>
<dbReference type="GO" id="GO:0043161">
    <property type="term" value="P:proteasome-mediated ubiquitin-dependent protein catabolic process"/>
    <property type="evidence" value="ECO:0007669"/>
    <property type="project" value="TreeGrafter"/>
</dbReference>
<feature type="domain" description="F-box" evidence="5">
    <location>
        <begin position="150"/>
        <end position="198"/>
    </location>
</feature>
<dbReference type="SMART" id="SM00320">
    <property type="entry name" value="WD40"/>
    <property type="match status" value="5"/>
</dbReference>
<evidence type="ECO:0000313" key="6">
    <source>
        <dbReference type="EMBL" id="SAM03234.1"/>
    </source>
</evidence>
<evidence type="ECO:0000313" key="7">
    <source>
        <dbReference type="Proteomes" id="UP000078561"/>
    </source>
</evidence>
<dbReference type="InterPro" id="IPR036322">
    <property type="entry name" value="WD40_repeat_dom_sf"/>
</dbReference>
<organism evidence="6">
    <name type="scientific">Absidia glauca</name>
    <name type="common">Pin mould</name>
    <dbReference type="NCBI Taxonomy" id="4829"/>
    <lineage>
        <taxon>Eukaryota</taxon>
        <taxon>Fungi</taxon>
        <taxon>Fungi incertae sedis</taxon>
        <taxon>Mucoromycota</taxon>
        <taxon>Mucoromycotina</taxon>
        <taxon>Mucoromycetes</taxon>
        <taxon>Mucorales</taxon>
        <taxon>Cunninghamellaceae</taxon>
        <taxon>Absidia</taxon>
    </lineage>
</organism>
<dbReference type="InterPro" id="IPR001810">
    <property type="entry name" value="F-box_dom"/>
</dbReference>
<keyword evidence="2" id="KW-0677">Repeat</keyword>
<keyword evidence="1 3" id="KW-0853">WD repeat</keyword>
<dbReference type="AlphaFoldDB" id="A0A168PZ99"/>
<dbReference type="OMA" id="HERPIST"/>
<feature type="repeat" description="WD" evidence="3">
    <location>
        <begin position="367"/>
        <end position="408"/>
    </location>
</feature>
<dbReference type="PROSITE" id="PS50294">
    <property type="entry name" value="WD_REPEATS_REGION"/>
    <property type="match status" value="4"/>
</dbReference>
<dbReference type="PANTHER" id="PTHR19849">
    <property type="entry name" value="PHOSPHOLIPASE A-2-ACTIVATING PROTEIN"/>
    <property type="match status" value="1"/>
</dbReference>
<dbReference type="InterPro" id="IPR001680">
    <property type="entry name" value="WD40_rpt"/>
</dbReference>
<evidence type="ECO:0000256" key="2">
    <source>
        <dbReference type="ARBA" id="ARBA00022737"/>
    </source>
</evidence>
<feature type="repeat" description="WD" evidence="3">
    <location>
        <begin position="409"/>
        <end position="450"/>
    </location>
</feature>
<name>A0A168PZ99_ABSGL</name>
<dbReference type="PANTHER" id="PTHR19849:SF1">
    <property type="entry name" value="F-BOX_WD REPEAT-CONTAINING PROTEIN 7"/>
    <property type="match status" value="1"/>
</dbReference>
<proteinExistence type="predicted"/>
<dbReference type="Proteomes" id="UP000078561">
    <property type="component" value="Unassembled WGS sequence"/>
</dbReference>
<dbReference type="Gene3D" id="2.130.10.10">
    <property type="entry name" value="YVTN repeat-like/Quinoprotein amine dehydrogenase"/>
    <property type="match status" value="2"/>
</dbReference>
<feature type="compositionally biased region" description="Basic and acidic residues" evidence="4">
    <location>
        <begin position="133"/>
        <end position="145"/>
    </location>
</feature>